<evidence type="ECO:0000256" key="1">
    <source>
        <dbReference type="SAM" id="Phobius"/>
    </source>
</evidence>
<sequence length="704" mass="82804">MITIQKKLYQVIKIPCIIGSIIFLLTFLFIFYNDLKIKWLVDASFQSAPSVWMKRSAVELLSLYEEALSHREKSSFQPMFHNHYLSLKLNLTSMIKDYLNYLNDVSKNKIDHVKITCLKSSKTMKDFHPICHIYLNFRLDDFNSKEVSFIFLSQNSSCPLSLTNTSDTISVDIHEMFLADDKFRFTYQWWSFDHEKLFSWSQWPLTMSCLSSYLNRNQRQPSKLPLTFFECSSVNILIHSTSRELFIREQKAVSYWLDLQYRASINRKVFDKNNVSKKPRRLAPFEIAKNNQVCPQKFQNWILNYQKWHENISFSISNRSLTFEEQFQRIIELDVRFLIYKKSATGIADRMIHFITTYLVALLTNRLFIFDKNWPEFIDVMQSSLNYQPNIVIPWFSQLNSIKKNLSLSIQNNLTIKAHRFLTERYKNDYDYDKDFPERILIFKGHTGGVIHTINSNSSIYRKFLTIDLDMNTENIFGCLYNSLFTYRLSQFIKRFPLNSSNQQLGHSSQQILQTLLSPRFFPIGIQIRVGDETMIQGNSISDEEKNLEKFKNFFKCSEDFIYMNENLFRKTNQIPIIFLLSDDLQIRRTALKRWKLSLECFLLSANKCQSNNSQLQILANSNSVLHISYTNNSMLAFQLGIFDSFLFSLCEQHIITTKSRFGRFTVFASLKQRNVYSLNVGKQSSCHNQSSSLATIGYLRLGI</sequence>
<keyword evidence="1" id="KW-1133">Transmembrane helix</keyword>
<organism evidence="2 4">
    <name type="scientific">Rotaria sordida</name>
    <dbReference type="NCBI Taxonomy" id="392033"/>
    <lineage>
        <taxon>Eukaryota</taxon>
        <taxon>Metazoa</taxon>
        <taxon>Spiralia</taxon>
        <taxon>Gnathifera</taxon>
        <taxon>Rotifera</taxon>
        <taxon>Eurotatoria</taxon>
        <taxon>Bdelloidea</taxon>
        <taxon>Philodinida</taxon>
        <taxon>Philodinidae</taxon>
        <taxon>Rotaria</taxon>
    </lineage>
</organism>
<keyword evidence="1" id="KW-0472">Membrane</keyword>
<dbReference type="Proteomes" id="UP000663836">
    <property type="component" value="Unassembled WGS sequence"/>
</dbReference>
<evidence type="ECO:0000313" key="3">
    <source>
        <dbReference type="EMBL" id="CAF3820296.1"/>
    </source>
</evidence>
<dbReference type="EMBL" id="CAJNOT010001740">
    <property type="protein sequence ID" value="CAF1243059.1"/>
    <property type="molecule type" value="Genomic_DNA"/>
</dbReference>
<accession>A0A814ZGW4</accession>
<proteinExistence type="predicted"/>
<gene>
    <name evidence="3" type="ORF">JBS370_LOCUS16418</name>
    <name evidence="2" type="ORF">ZHD862_LOCUS24980</name>
</gene>
<dbReference type="Gene3D" id="3.40.50.11350">
    <property type="match status" value="1"/>
</dbReference>
<dbReference type="AlphaFoldDB" id="A0A814ZGW4"/>
<feature type="transmembrane region" description="Helical" evidence="1">
    <location>
        <begin position="12"/>
        <end position="32"/>
    </location>
</feature>
<evidence type="ECO:0000313" key="4">
    <source>
        <dbReference type="Proteomes" id="UP000663864"/>
    </source>
</evidence>
<dbReference type="Proteomes" id="UP000663864">
    <property type="component" value="Unassembled WGS sequence"/>
</dbReference>
<keyword evidence="1" id="KW-0812">Transmembrane</keyword>
<name>A0A814ZGW4_9BILA</name>
<evidence type="ECO:0000313" key="2">
    <source>
        <dbReference type="EMBL" id="CAF1243059.1"/>
    </source>
</evidence>
<reference evidence="2" key="1">
    <citation type="submission" date="2021-02" db="EMBL/GenBank/DDBJ databases">
        <authorList>
            <person name="Nowell W R."/>
        </authorList>
    </citation>
    <scope>NUCLEOTIDE SEQUENCE</scope>
</reference>
<protein>
    <submittedName>
        <fullName evidence="2">Uncharacterized protein</fullName>
    </submittedName>
</protein>
<dbReference type="EMBL" id="CAJOBD010001650">
    <property type="protein sequence ID" value="CAF3820296.1"/>
    <property type="molecule type" value="Genomic_DNA"/>
</dbReference>
<comment type="caution">
    <text evidence="2">The sequence shown here is derived from an EMBL/GenBank/DDBJ whole genome shotgun (WGS) entry which is preliminary data.</text>
</comment>